<dbReference type="Proteomes" id="UP001056120">
    <property type="component" value="Linkage Group LG24"/>
</dbReference>
<keyword evidence="2" id="KW-1185">Reference proteome</keyword>
<evidence type="ECO:0000313" key="1">
    <source>
        <dbReference type="EMBL" id="KAI3714442.1"/>
    </source>
</evidence>
<reference evidence="2" key="1">
    <citation type="journal article" date="2022" name="Mol. Ecol. Resour.">
        <title>The genomes of chicory, endive, great burdock and yacon provide insights into Asteraceae palaeo-polyploidization history and plant inulin production.</title>
        <authorList>
            <person name="Fan W."/>
            <person name="Wang S."/>
            <person name="Wang H."/>
            <person name="Wang A."/>
            <person name="Jiang F."/>
            <person name="Liu H."/>
            <person name="Zhao H."/>
            <person name="Xu D."/>
            <person name="Zhang Y."/>
        </authorList>
    </citation>
    <scope>NUCLEOTIDE SEQUENCE [LARGE SCALE GENOMIC DNA]</scope>
    <source>
        <strain evidence="2">cv. Yunnan</strain>
    </source>
</reference>
<gene>
    <name evidence="1" type="ORF">L1987_73044</name>
</gene>
<sequence length="547" mass="61782">MLMEGCNKDVCYERLTWGSLVSSLGDLNMPCTMRILYLKHSNDIWEPFKPDMVGNGRAHKCLCCTYGMHYGRMGTGWANSSFAFCRDGTLGTLTTSIKIEQSVHYMARKGIIFGNSWACITEFGLLVIKAAHLGLGTSTCKIDMRLPEGQRKSLYWAHLVRPPAKEWNSTGKGSVILTCSGPRQWDKKDNIHLDWLAKTLALGMIKRKFYLGYWEFLCMDLNRIGSPDHAKCMGLKRWNWKIVVSNLASKIKSHSDKTRDSTNRKGMHKGNGDGDQKSTPNGYGNPLSLNFNASDIDAMDDNVSSWESLYLMVSVRKFWSKESQMGVVETSLIPMLWGMDTDIDMQVNFFEEYNPMVECLAKWLGSHKLTDHEAWRKLPCSTSQPDIWLDVERGACQLEEATHRKKKKRRKVKGKNPFQNLFNPKISKENSTLAKSVKGEERRKIKVMRSKNRKLGKSLEVMNIEFSQNFIPVKVVAPPLGFGEFKAGTSGKKDTKGNIAPKTIKNIKIAGLAKEIVAKEANLEEIASRINETSENSALINSIIEKQ</sequence>
<evidence type="ECO:0000313" key="2">
    <source>
        <dbReference type="Proteomes" id="UP001056120"/>
    </source>
</evidence>
<organism evidence="1 2">
    <name type="scientific">Smallanthus sonchifolius</name>
    <dbReference type="NCBI Taxonomy" id="185202"/>
    <lineage>
        <taxon>Eukaryota</taxon>
        <taxon>Viridiplantae</taxon>
        <taxon>Streptophyta</taxon>
        <taxon>Embryophyta</taxon>
        <taxon>Tracheophyta</taxon>
        <taxon>Spermatophyta</taxon>
        <taxon>Magnoliopsida</taxon>
        <taxon>eudicotyledons</taxon>
        <taxon>Gunneridae</taxon>
        <taxon>Pentapetalae</taxon>
        <taxon>asterids</taxon>
        <taxon>campanulids</taxon>
        <taxon>Asterales</taxon>
        <taxon>Asteraceae</taxon>
        <taxon>Asteroideae</taxon>
        <taxon>Heliantheae alliance</taxon>
        <taxon>Millerieae</taxon>
        <taxon>Smallanthus</taxon>
    </lineage>
</organism>
<proteinExistence type="predicted"/>
<protein>
    <submittedName>
        <fullName evidence="1">Uncharacterized protein</fullName>
    </submittedName>
</protein>
<dbReference type="EMBL" id="CM042041">
    <property type="protein sequence ID" value="KAI3714442.1"/>
    <property type="molecule type" value="Genomic_DNA"/>
</dbReference>
<name>A0ACB9AW19_9ASTR</name>
<accession>A0ACB9AW19</accession>
<comment type="caution">
    <text evidence="1">The sequence shown here is derived from an EMBL/GenBank/DDBJ whole genome shotgun (WGS) entry which is preliminary data.</text>
</comment>
<reference evidence="1 2" key="2">
    <citation type="journal article" date="2022" name="Mol. Ecol. Resour.">
        <title>The genomes of chicory, endive, great burdock and yacon provide insights into Asteraceae paleo-polyploidization history and plant inulin production.</title>
        <authorList>
            <person name="Fan W."/>
            <person name="Wang S."/>
            <person name="Wang H."/>
            <person name="Wang A."/>
            <person name="Jiang F."/>
            <person name="Liu H."/>
            <person name="Zhao H."/>
            <person name="Xu D."/>
            <person name="Zhang Y."/>
        </authorList>
    </citation>
    <scope>NUCLEOTIDE SEQUENCE [LARGE SCALE GENOMIC DNA]</scope>
    <source>
        <strain evidence="2">cv. Yunnan</strain>
        <tissue evidence="1">Leaves</tissue>
    </source>
</reference>